<sequence length="150" mass="17152">MPRLRPRYWETVPLADMAPTEWEALCDGCGKCCLNKIEFEDTGEVAFTRLACRLLDGATCRCTQYPIRHQFVPDCVSLTPDKLPEVAYWLPRTCAYRLLHEGKPLLPWHPLVSGDPESVHLAGASVQGWTVPEYEVDEDDWEDYIIEETP</sequence>
<evidence type="ECO:0000313" key="3">
    <source>
        <dbReference type="Proteomes" id="UP000186141"/>
    </source>
</evidence>
<name>A0A1N7QHV9_9RHOB</name>
<comment type="similarity">
    <text evidence="1">Belongs to the UPF0260 family.</text>
</comment>
<dbReference type="OrthoDB" id="9786855at2"/>
<evidence type="ECO:0000313" key="2">
    <source>
        <dbReference type="EMBL" id="SIT22462.1"/>
    </source>
</evidence>
<dbReference type="STRING" id="1086013.SAMN05421774_1124"/>
<proteinExistence type="inferred from homology"/>
<gene>
    <name evidence="2" type="ORF">SAMN05421774_1124</name>
</gene>
<reference evidence="2 3" key="1">
    <citation type="submission" date="2017-01" db="EMBL/GenBank/DDBJ databases">
        <authorList>
            <person name="Mah S.A."/>
            <person name="Swanson W.J."/>
            <person name="Moy G.W."/>
            <person name="Vacquier V.D."/>
        </authorList>
    </citation>
    <scope>NUCLEOTIDE SEQUENCE [LARGE SCALE GENOMIC DNA]</scope>
    <source>
        <strain evidence="2 3">DSM 26375</strain>
    </source>
</reference>
<dbReference type="InterPro" id="IPR005358">
    <property type="entry name" value="Puta_zinc/iron-chelating_dom"/>
</dbReference>
<dbReference type="NCBIfam" id="NF003501">
    <property type="entry name" value="PRK05170.1-5"/>
    <property type="match status" value="1"/>
</dbReference>
<dbReference type="PANTHER" id="PTHR37421:SF1">
    <property type="entry name" value="UPF0260 PROTEIN YCGN"/>
    <property type="match status" value="1"/>
</dbReference>
<accession>A0A1N7QHV9</accession>
<dbReference type="PIRSF" id="PIRSF006173">
    <property type="entry name" value="UCP006173"/>
    <property type="match status" value="1"/>
</dbReference>
<dbReference type="NCBIfam" id="NF003507">
    <property type="entry name" value="PRK05170.2-5"/>
    <property type="match status" value="1"/>
</dbReference>
<keyword evidence="3" id="KW-1185">Reference proteome</keyword>
<dbReference type="HAMAP" id="MF_00676">
    <property type="entry name" value="UPF0260"/>
    <property type="match status" value="1"/>
</dbReference>
<dbReference type="Proteomes" id="UP000186141">
    <property type="component" value="Unassembled WGS sequence"/>
</dbReference>
<evidence type="ECO:0000256" key="1">
    <source>
        <dbReference type="HAMAP-Rule" id="MF_00676"/>
    </source>
</evidence>
<dbReference type="PANTHER" id="PTHR37421">
    <property type="entry name" value="UPF0260 PROTEIN YCGN"/>
    <property type="match status" value="1"/>
</dbReference>
<dbReference type="InterPro" id="IPR008228">
    <property type="entry name" value="UCP006173"/>
</dbReference>
<protein>
    <recommendedName>
        <fullName evidence="1">UPF0260 protein SAMN05421774_1124</fullName>
    </recommendedName>
</protein>
<organism evidence="2 3">
    <name type="scientific">Gemmobacter megaterium</name>
    <dbReference type="NCBI Taxonomy" id="1086013"/>
    <lineage>
        <taxon>Bacteria</taxon>
        <taxon>Pseudomonadati</taxon>
        <taxon>Pseudomonadota</taxon>
        <taxon>Alphaproteobacteria</taxon>
        <taxon>Rhodobacterales</taxon>
        <taxon>Paracoccaceae</taxon>
        <taxon>Gemmobacter</taxon>
    </lineage>
</organism>
<dbReference type="RefSeq" id="WP_076533978.1">
    <property type="nucleotide sequence ID" value="NZ_BMEH01000012.1"/>
</dbReference>
<dbReference type="EMBL" id="FTOT01000012">
    <property type="protein sequence ID" value="SIT22462.1"/>
    <property type="molecule type" value="Genomic_DNA"/>
</dbReference>
<dbReference type="Pfam" id="PF03692">
    <property type="entry name" value="CxxCxxCC"/>
    <property type="match status" value="1"/>
</dbReference>
<dbReference type="AlphaFoldDB" id="A0A1N7QHV9"/>